<keyword evidence="6" id="KW-1185">Reference proteome</keyword>
<dbReference type="PROSITE" id="PS51898">
    <property type="entry name" value="TYR_RECOMBINASE"/>
    <property type="match status" value="1"/>
</dbReference>
<reference evidence="5 6" key="1">
    <citation type="submission" date="2020-12" db="EMBL/GenBank/DDBJ databases">
        <title>Sulforoseuscoccus oceanibium gen. nov., sp. nov., a representative of the phylum Verrucomicrobia with special cytoplasmic membrane, and proposal of Sulforoseuscoccusaceae fam. nov.</title>
        <authorList>
            <person name="Xi F."/>
        </authorList>
    </citation>
    <scope>NUCLEOTIDE SEQUENCE [LARGE SCALE GENOMIC DNA]</scope>
    <source>
        <strain evidence="5 6">T37</strain>
    </source>
</reference>
<dbReference type="GO" id="GO:0015074">
    <property type="term" value="P:DNA integration"/>
    <property type="evidence" value="ECO:0007669"/>
    <property type="project" value="UniProtKB-KW"/>
</dbReference>
<accession>A0A6B3LAW5</accession>
<dbReference type="Proteomes" id="UP000475117">
    <property type="component" value="Chromosome"/>
</dbReference>
<dbReference type="GO" id="GO:0006310">
    <property type="term" value="P:DNA recombination"/>
    <property type="evidence" value="ECO:0007669"/>
    <property type="project" value="UniProtKB-KW"/>
</dbReference>
<dbReference type="GO" id="GO:0003677">
    <property type="term" value="F:DNA binding"/>
    <property type="evidence" value="ECO:0007669"/>
    <property type="project" value="UniProtKB-KW"/>
</dbReference>
<dbReference type="InterPro" id="IPR002104">
    <property type="entry name" value="Integrase_catalytic"/>
</dbReference>
<dbReference type="InterPro" id="IPR004107">
    <property type="entry name" value="Integrase_SAM-like_N"/>
</dbReference>
<evidence type="ECO:0000256" key="2">
    <source>
        <dbReference type="ARBA" id="ARBA00022908"/>
    </source>
</evidence>
<dbReference type="InterPro" id="IPR010998">
    <property type="entry name" value="Integrase_recombinase_N"/>
</dbReference>
<dbReference type="SUPFAM" id="SSF56349">
    <property type="entry name" value="DNA breaking-rejoining enzymes"/>
    <property type="match status" value="1"/>
</dbReference>
<dbReference type="PANTHER" id="PTHR30349">
    <property type="entry name" value="PHAGE INTEGRASE-RELATED"/>
    <property type="match status" value="1"/>
</dbReference>
<dbReference type="Pfam" id="PF00589">
    <property type="entry name" value="Phage_integrase"/>
    <property type="match status" value="1"/>
</dbReference>
<organism evidence="5 6">
    <name type="scientific">Sulfuriroseicoccus oceanibius</name>
    <dbReference type="NCBI Taxonomy" id="2707525"/>
    <lineage>
        <taxon>Bacteria</taxon>
        <taxon>Pseudomonadati</taxon>
        <taxon>Verrucomicrobiota</taxon>
        <taxon>Verrucomicrobiia</taxon>
        <taxon>Verrucomicrobiales</taxon>
        <taxon>Verrucomicrobiaceae</taxon>
        <taxon>Sulfuriroseicoccus</taxon>
    </lineage>
</organism>
<dbReference type="RefSeq" id="WP_164363809.1">
    <property type="nucleotide sequence ID" value="NZ_CP066776.1"/>
</dbReference>
<dbReference type="EMBL" id="CP066776">
    <property type="protein sequence ID" value="QQL44582.1"/>
    <property type="molecule type" value="Genomic_DNA"/>
</dbReference>
<evidence type="ECO:0000313" key="5">
    <source>
        <dbReference type="EMBL" id="QQL44582.1"/>
    </source>
</evidence>
<dbReference type="InterPro" id="IPR013762">
    <property type="entry name" value="Integrase-like_cat_sf"/>
</dbReference>
<dbReference type="NCBIfam" id="TIGR02249">
    <property type="entry name" value="integrase_gron"/>
    <property type="match status" value="1"/>
</dbReference>
<dbReference type="InterPro" id="IPR011010">
    <property type="entry name" value="DNA_brk_join_enz"/>
</dbReference>
<proteinExistence type="inferred from homology"/>
<evidence type="ECO:0000256" key="4">
    <source>
        <dbReference type="ARBA" id="ARBA00023172"/>
    </source>
</evidence>
<gene>
    <name evidence="5" type="ORF">G3M56_011925</name>
</gene>
<keyword evidence="2" id="KW-0229">DNA integration</keyword>
<sequence>MNRCSNVSWRDDLLAARDVSAQDQARYEVVVGWYDQWRQRYRLAPGAESAREFWRAQVLSAPRERWQLDQWAEAMRWYLDWLERCRERGVTPTTLDERVRQAVHRVGCRRGLALRTRETYAGWCGRFAVWAKTEERVMDSAVARDWLAYLVDERQVAFATQKQALNALAFFFRDVCGREEVDLMVTLKQTPRRMPTVLSVAEIVAILDKMEGRWRAMAELQYGAGLRIKEVVQLRVKDVDLERGQLTVHGGKGDKDRVTVLPQGMGDRWLEYKESLRALYEKDREAEAPGVWLPPALERKWPKAGEKWAWFWMFPADEMSRDPTTGLVRRHHVLAKSYSRALGRAVAASGVQKRVTSHTLRHSFATHLLEGGTDLRTIQELLGHADVTTTEIYTHVAKGVNGCGVKSPMDHVMIRSG</sequence>
<dbReference type="Pfam" id="PF13495">
    <property type="entry name" value="Phage_int_SAM_4"/>
    <property type="match status" value="1"/>
</dbReference>
<comment type="similarity">
    <text evidence="1">Belongs to the 'phage' integrase family.</text>
</comment>
<dbReference type="AlphaFoldDB" id="A0A6B3LAW5"/>
<keyword evidence="3" id="KW-0238">DNA-binding</keyword>
<evidence type="ECO:0000313" key="6">
    <source>
        <dbReference type="Proteomes" id="UP000475117"/>
    </source>
</evidence>
<dbReference type="InterPro" id="IPR050090">
    <property type="entry name" value="Tyrosine_recombinase_XerCD"/>
</dbReference>
<dbReference type="KEGG" id="soa:G3M56_011925"/>
<evidence type="ECO:0000256" key="1">
    <source>
        <dbReference type="ARBA" id="ARBA00008857"/>
    </source>
</evidence>
<evidence type="ECO:0000256" key="3">
    <source>
        <dbReference type="ARBA" id="ARBA00023125"/>
    </source>
</evidence>
<dbReference type="Gene3D" id="1.10.443.10">
    <property type="entry name" value="Intergrase catalytic core"/>
    <property type="match status" value="1"/>
</dbReference>
<dbReference type="Gene3D" id="1.10.150.130">
    <property type="match status" value="1"/>
</dbReference>
<protein>
    <submittedName>
        <fullName evidence="5">Integron integrase</fullName>
    </submittedName>
</protein>
<keyword evidence="4" id="KW-0233">DNA recombination</keyword>
<dbReference type="InterPro" id="IPR011946">
    <property type="entry name" value="Integrase_integron-type"/>
</dbReference>
<dbReference type="PANTHER" id="PTHR30349:SF64">
    <property type="entry name" value="PROPHAGE INTEGRASE INTD-RELATED"/>
    <property type="match status" value="1"/>
</dbReference>
<name>A0A6B3LAW5_9BACT</name>